<reference evidence="1 4" key="2">
    <citation type="submission" date="2019-09" db="EMBL/GenBank/DDBJ databases">
        <title>Whole genome sequence of Photorhabdus heterorhabditis strain ETL (Enterobacteriales: Enterobacteriaceae) a bacterial symbiont of Heterorhabditis zealandica strain ETL (Rhabditida: Heterorhabditidae).</title>
        <authorList>
            <person name="Lulamba T.E."/>
            <person name="Serepa-Dlamini M.H."/>
        </authorList>
    </citation>
    <scope>NUCLEOTIDE SEQUENCE [LARGE SCALE GENOMIC DNA]</scope>
    <source>
        <strain evidence="1 4">ETL</strain>
    </source>
</reference>
<protein>
    <submittedName>
        <fullName evidence="1">Uncharacterized protein</fullName>
    </submittedName>
</protein>
<accession>A0A5B0W1E0</accession>
<dbReference type="STRING" id="880156.AM629_18740"/>
<comment type="caution">
    <text evidence="1">The sequence shown here is derived from an EMBL/GenBank/DDBJ whole genome shotgun (WGS) entry which is preliminary data.</text>
</comment>
<dbReference type="Proteomes" id="UP000037727">
    <property type="component" value="Unassembled WGS sequence"/>
</dbReference>
<keyword evidence="3" id="KW-1185">Reference proteome</keyword>
<evidence type="ECO:0000313" key="3">
    <source>
        <dbReference type="Proteomes" id="UP000037727"/>
    </source>
</evidence>
<evidence type="ECO:0000313" key="2">
    <source>
        <dbReference type="EMBL" id="KOY60548.1"/>
    </source>
</evidence>
<gene>
    <name evidence="2" type="ORF">AM629_18740</name>
    <name evidence="1" type="ORF">F0L16_17895</name>
</gene>
<proteinExistence type="predicted"/>
<evidence type="ECO:0000313" key="1">
    <source>
        <dbReference type="EMBL" id="KAA1179759.1"/>
    </source>
</evidence>
<dbReference type="AlphaFoldDB" id="A0A5B0W1E0"/>
<reference evidence="2 3" key="1">
    <citation type="submission" date="2015-09" db="EMBL/GenBank/DDBJ databases">
        <title>Draft genome sequence and assembly of Photorhabdus sp. VMG, a bacterial symbiont associated with Heterorhabditis zealandica.</title>
        <authorList>
            <person name="Naidoo S."/>
            <person name="Featherston J."/>
            <person name="Mothupi B."/>
            <person name="Gray V.M."/>
        </authorList>
    </citation>
    <scope>NUCLEOTIDE SEQUENCE [LARGE SCALE GENOMIC DNA]</scope>
    <source>
        <strain evidence="2 3">VMG</strain>
    </source>
</reference>
<dbReference type="Proteomes" id="UP000322184">
    <property type="component" value="Unassembled WGS sequence"/>
</dbReference>
<dbReference type="EMBL" id="VTUW01000045">
    <property type="protein sequence ID" value="KAA1179759.1"/>
    <property type="molecule type" value="Genomic_DNA"/>
</dbReference>
<organism evidence="1 4">
    <name type="scientific">Photorhabdus heterorhabditis</name>
    <dbReference type="NCBI Taxonomy" id="880156"/>
    <lineage>
        <taxon>Bacteria</taxon>
        <taxon>Pseudomonadati</taxon>
        <taxon>Pseudomonadota</taxon>
        <taxon>Gammaproteobacteria</taxon>
        <taxon>Enterobacterales</taxon>
        <taxon>Morganellaceae</taxon>
        <taxon>Photorhabdus</taxon>
    </lineage>
</organism>
<name>A0A5B0W1E0_9GAMM</name>
<sequence length="71" mass="7919">MRRLRLSGNTHGTGEDINTPAQAAWIASSVGKIVNNVNNDVAKKHIGKNEMTHNARTDLLTRIKQINKENR</sequence>
<dbReference type="RefSeq" id="WP_054480969.1">
    <property type="nucleotide sequence ID" value="NZ_CAWMRL010000078.1"/>
</dbReference>
<evidence type="ECO:0000313" key="4">
    <source>
        <dbReference type="Proteomes" id="UP000322184"/>
    </source>
</evidence>
<dbReference type="EMBL" id="LJCS01000078">
    <property type="protein sequence ID" value="KOY60548.1"/>
    <property type="molecule type" value="Genomic_DNA"/>
</dbReference>